<evidence type="ECO:0000313" key="3">
    <source>
        <dbReference type="Proteomes" id="UP000293995"/>
    </source>
</evidence>
<evidence type="ECO:0000313" key="2">
    <source>
        <dbReference type="EMBL" id="QAY60362.1"/>
    </source>
</evidence>
<accession>A0A4P6EDM2</accession>
<dbReference type="EMBL" id="CP035494">
    <property type="protein sequence ID" value="QAY60362.1"/>
    <property type="molecule type" value="Genomic_DNA"/>
</dbReference>
<dbReference type="Pfam" id="PF18899">
    <property type="entry name" value="DUF5655"/>
    <property type="match status" value="1"/>
</dbReference>
<dbReference type="Proteomes" id="UP000293995">
    <property type="component" value="Chromosome"/>
</dbReference>
<evidence type="ECO:0000259" key="1">
    <source>
        <dbReference type="Pfam" id="PF18899"/>
    </source>
</evidence>
<protein>
    <recommendedName>
        <fullName evidence="1">DUF5655 domain-containing protein</fullName>
    </recommendedName>
</protein>
<name>A0A4P6EDM2_9MICO</name>
<sequence>MATDVDEWTVERHMRAGSPETIALYERFSEILHGFGPIRIAVSKSMITFKGTRRGFAGAKPRGDGLVGYLDLMQPLPLDERIRSAAPFSRSLFVHNWRIEREEQFDDVFTGWLRDGYAVGCGAHLLR</sequence>
<organism evidence="2 3">
    <name type="scientific">Microbacterium protaetiae</name>
    <dbReference type="NCBI Taxonomy" id="2509458"/>
    <lineage>
        <taxon>Bacteria</taxon>
        <taxon>Bacillati</taxon>
        <taxon>Actinomycetota</taxon>
        <taxon>Actinomycetes</taxon>
        <taxon>Micrococcales</taxon>
        <taxon>Microbacteriaceae</taxon>
        <taxon>Microbacterium</taxon>
    </lineage>
</organism>
<gene>
    <name evidence="2" type="ORF">ET475_10435</name>
</gene>
<dbReference type="AlphaFoldDB" id="A0A4P6EDM2"/>
<dbReference type="KEGG" id="mprt:ET475_10435"/>
<proteinExistence type="predicted"/>
<dbReference type="OrthoDB" id="3530622at2"/>
<keyword evidence="3" id="KW-1185">Reference proteome</keyword>
<feature type="domain" description="DUF5655" evidence="1">
    <location>
        <begin position="12"/>
        <end position="118"/>
    </location>
</feature>
<dbReference type="RefSeq" id="WP_129389606.1">
    <property type="nucleotide sequence ID" value="NZ_CP035494.1"/>
</dbReference>
<dbReference type="InterPro" id="IPR043714">
    <property type="entry name" value="DUF5655"/>
</dbReference>
<reference evidence="2 3" key="1">
    <citation type="submission" date="2019-01" db="EMBL/GenBank/DDBJ databases">
        <title>Genome sequencing of strain DFW100M-13.</title>
        <authorList>
            <person name="Heo J."/>
            <person name="Kim S.-J."/>
            <person name="Kim J.-S."/>
            <person name="Hong S.-B."/>
            <person name="Kwon S.-W."/>
        </authorList>
    </citation>
    <scope>NUCLEOTIDE SEQUENCE [LARGE SCALE GENOMIC DNA]</scope>
    <source>
        <strain evidence="2 3">DFW100M-13</strain>
    </source>
</reference>